<dbReference type="InterPro" id="IPR001173">
    <property type="entry name" value="Glyco_trans_2-like"/>
</dbReference>
<dbReference type="PANTHER" id="PTHR22916">
    <property type="entry name" value="GLYCOSYLTRANSFERASE"/>
    <property type="match status" value="1"/>
</dbReference>
<dbReference type="Pfam" id="PF04464">
    <property type="entry name" value="Glyphos_transf"/>
    <property type="match status" value="1"/>
</dbReference>
<accession>A0AAU2JX43</accession>
<dbReference type="AlphaFoldDB" id="A0AAU2JX43"/>
<dbReference type="InterPro" id="IPR029044">
    <property type="entry name" value="Nucleotide-diphossugar_trans"/>
</dbReference>
<dbReference type="GO" id="GO:0016020">
    <property type="term" value="C:membrane"/>
    <property type="evidence" value="ECO:0007669"/>
    <property type="project" value="InterPro"/>
</dbReference>
<dbReference type="Pfam" id="PF00535">
    <property type="entry name" value="Glycos_transf_2"/>
    <property type="match status" value="1"/>
</dbReference>
<evidence type="ECO:0000259" key="1">
    <source>
        <dbReference type="Pfam" id="PF00535"/>
    </source>
</evidence>
<dbReference type="PANTHER" id="PTHR22916:SF3">
    <property type="entry name" value="UDP-GLCNAC:BETAGAL BETA-1,3-N-ACETYLGLUCOSAMINYLTRANSFERASE-LIKE PROTEIN 1"/>
    <property type="match status" value="1"/>
</dbReference>
<dbReference type="Gene3D" id="3.40.50.12580">
    <property type="match status" value="1"/>
</dbReference>
<sequence length="913" mass="104593">MFEPIYDVAVVVPIYNVERYLPECLDSLARQTIFGRCQVILVDNGSHDNSPAIAAEFASRHQNVWAIIHAEGKAGGARNAGMDLASARYITFCDSDDILPDKALETMWKTMVKESVPLAIGRMETFPEPTNWPWLRYVEKSVKVHPGIENIPEMIHGGSACHKLFDIEFLRANNIRFREGVHFEDAFFSVPAMLLADRIATIPTTVYKYRKRAAGDSTMDKLWERKANYWDHLLLEEYLMSLRPRLSGHRQEVLNKFLVRSYQGFALRAPQAMPEAELFQLFQRARAVYTQLTPDAVLASTIDTRHRVPFLAMYMNWFELFAYPEQVVSGVYGRGDDLYLDLSVPSALVPLTRVSASSVHVERIQVDHESNGVLVAGRFALNGLPMNRPMRSPIKLWLENSGQMLAAQQVQRSDLKATRDDLEWGGFEATVPVGALKSGEFPLKMVFCTTGRDVSRPARITLTMLRGARGMKIAGRWVLPLSKGKDNAVLVVRDARGKGSDKSWEEFLDGMDRDQKKHKAPFWRARAIRRATLKFFRGKEIWLIGERKDTAQDNSLHLFKYLRTHERRRKVYYVIEKGSADHAKLKPLGNVVAHSSWKHKLLMLHAALLINAYDIDSYMLPEGWDRTKYLKHLNWRVGARRVFLQHGVTAADHSMGLHRNRTGLDMVVATSDREAKYFAEHMHYGGQSRALGFPRFDALQPDRGRRRVLLMPTWRKYLTVPSYLKQDGADLEAANEIFRESAYREFMVQLLNDPRLLKALEYYDYVLDFLPHYEMRNMIDGVVPNHPHVQRLDQTEISVQTALRQCDLFITDWSSVHFDMAYLGTPLIYAEFDPEDYWAKHSRKGYFDAARDGFGPVCATVDQVVNEVIRYLGNACVREPEYDHRARSFFAFEDRNNCARAAAALAELASADR</sequence>
<dbReference type="SUPFAM" id="SSF53448">
    <property type="entry name" value="Nucleotide-diphospho-sugar transferases"/>
    <property type="match status" value="1"/>
</dbReference>
<proteinExistence type="predicted"/>
<name>A0AAU2JX43_9ACTN</name>
<dbReference type="GO" id="GO:0016758">
    <property type="term" value="F:hexosyltransferase activity"/>
    <property type="evidence" value="ECO:0007669"/>
    <property type="project" value="UniProtKB-ARBA"/>
</dbReference>
<dbReference type="GO" id="GO:0047355">
    <property type="term" value="F:CDP-glycerol glycerophosphotransferase activity"/>
    <property type="evidence" value="ECO:0007669"/>
    <property type="project" value="InterPro"/>
</dbReference>
<dbReference type="SUPFAM" id="SSF53756">
    <property type="entry name" value="UDP-Glycosyltransferase/glycogen phosphorylase"/>
    <property type="match status" value="1"/>
</dbReference>
<evidence type="ECO:0000313" key="2">
    <source>
        <dbReference type="EMBL" id="WTU76695.1"/>
    </source>
</evidence>
<dbReference type="InterPro" id="IPR007554">
    <property type="entry name" value="Glycerophosphate_synth"/>
</dbReference>
<reference evidence="2" key="1">
    <citation type="submission" date="2022-10" db="EMBL/GenBank/DDBJ databases">
        <title>The complete genomes of actinobacterial strains from the NBC collection.</title>
        <authorList>
            <person name="Joergensen T.S."/>
            <person name="Alvarez Arevalo M."/>
            <person name="Sterndorff E.B."/>
            <person name="Faurdal D."/>
            <person name="Vuksanovic O."/>
            <person name="Mourched A.-S."/>
            <person name="Charusanti P."/>
            <person name="Shaw S."/>
            <person name="Blin K."/>
            <person name="Weber T."/>
        </authorList>
    </citation>
    <scope>NUCLEOTIDE SEQUENCE</scope>
    <source>
        <strain evidence="2">NBC_00049</strain>
    </source>
</reference>
<dbReference type="InterPro" id="IPR043148">
    <property type="entry name" value="TagF_C"/>
</dbReference>
<gene>
    <name evidence="2" type="ORF">OG327_27065</name>
</gene>
<organism evidence="2">
    <name type="scientific">Streptomyces sp. NBC_00049</name>
    <dbReference type="NCBI Taxonomy" id="2903617"/>
    <lineage>
        <taxon>Bacteria</taxon>
        <taxon>Bacillati</taxon>
        <taxon>Actinomycetota</taxon>
        <taxon>Actinomycetes</taxon>
        <taxon>Kitasatosporales</taxon>
        <taxon>Streptomycetaceae</taxon>
        <taxon>Streptomyces</taxon>
    </lineage>
</organism>
<protein>
    <submittedName>
        <fullName evidence="2">CDP-glycerol glycerophosphotransferase family protein</fullName>
    </submittedName>
</protein>
<dbReference type="Gene3D" id="3.90.550.10">
    <property type="entry name" value="Spore Coat Polysaccharide Biosynthesis Protein SpsA, Chain A"/>
    <property type="match status" value="1"/>
</dbReference>
<dbReference type="EMBL" id="CP108264">
    <property type="protein sequence ID" value="WTU76695.1"/>
    <property type="molecule type" value="Genomic_DNA"/>
</dbReference>
<feature type="domain" description="Glycosyltransferase 2-like" evidence="1">
    <location>
        <begin position="10"/>
        <end position="137"/>
    </location>
</feature>
<dbReference type="CDD" id="cd00761">
    <property type="entry name" value="Glyco_tranf_GTA_type"/>
    <property type="match status" value="1"/>
</dbReference>